<dbReference type="GeneID" id="70191296"/>
<proteinExistence type="predicted"/>
<name>A0A9P9BUS9_9PEZI</name>
<evidence type="ECO:0000313" key="4">
    <source>
        <dbReference type="EMBL" id="KAH7037784.1"/>
    </source>
</evidence>
<feature type="domain" description="DUF5672" evidence="3">
    <location>
        <begin position="190"/>
        <end position="323"/>
    </location>
</feature>
<protein>
    <recommendedName>
        <fullName evidence="3">DUF5672 domain-containing protein</fullName>
    </recommendedName>
</protein>
<keyword evidence="2" id="KW-0812">Transmembrane</keyword>
<dbReference type="Pfam" id="PF18922">
    <property type="entry name" value="DUF5672"/>
    <property type="match status" value="1"/>
</dbReference>
<dbReference type="EMBL" id="JAGTJQ010000002">
    <property type="protein sequence ID" value="KAH7037784.1"/>
    <property type="molecule type" value="Genomic_DNA"/>
</dbReference>
<keyword evidence="5" id="KW-1185">Reference proteome</keyword>
<dbReference type="OrthoDB" id="10025998at2759"/>
<feature type="compositionally biased region" description="Low complexity" evidence="1">
    <location>
        <begin position="86"/>
        <end position="104"/>
    </location>
</feature>
<evidence type="ECO:0000259" key="3">
    <source>
        <dbReference type="Pfam" id="PF18922"/>
    </source>
</evidence>
<feature type="region of interest" description="Disordered" evidence="1">
    <location>
        <begin position="86"/>
        <end position="111"/>
    </location>
</feature>
<organism evidence="4 5">
    <name type="scientific">Microdochium trichocladiopsis</name>
    <dbReference type="NCBI Taxonomy" id="1682393"/>
    <lineage>
        <taxon>Eukaryota</taxon>
        <taxon>Fungi</taxon>
        <taxon>Dikarya</taxon>
        <taxon>Ascomycota</taxon>
        <taxon>Pezizomycotina</taxon>
        <taxon>Sordariomycetes</taxon>
        <taxon>Xylariomycetidae</taxon>
        <taxon>Xylariales</taxon>
        <taxon>Microdochiaceae</taxon>
        <taxon>Microdochium</taxon>
    </lineage>
</organism>
<keyword evidence="2" id="KW-1133">Transmembrane helix</keyword>
<keyword evidence="2" id="KW-0472">Membrane</keyword>
<evidence type="ECO:0000313" key="5">
    <source>
        <dbReference type="Proteomes" id="UP000756346"/>
    </source>
</evidence>
<sequence length="507" mass="55340">MGALSTAVRGVSSLVVSRTGKRIAVLLGSVVIMFFLMQLAFPEITPNVTVPVPFVSIHYGEEAEAASSYSSWSSLLSDDDSSADGSYSAAAHGGSGSSSLSSPDSHLHHHHTNKHKVNQYLSVTRFNESKVALLIENRPMAFLAPLMLHFMSVIPPDWRFRFMGSRESVDLVQKSFAIRQQVNLGKLDLTYIPSNMTTIGGEAISQFLTTLWVYETLLQPAEWLLIFQTDSMLCANSRQNLDDFLDYDWVGAPWNPNGGYGGNGGLSLRRVSSIIQVLRDQVRKPGTEPEDVWLTDRLGHRPGAKMANGSLSLTFSGEYNVGHSEMLFEDEMKAKAAAAAAGKTPAPNGQGTELDNFAVTKENLDLNEAGSGLVHDAVSKNANANAGGSGSEEGRLDLTNGAWKQGIDDYRIGHYEPMGYHIGSSGSVLHGSIWGSPEKRKHIWEYCPEVKMMLQMDAAEYVPGQCGSNWKRDDGGYGMVRTSDLGYGTEWIDGKEYPMLPPGFTAW</sequence>
<feature type="transmembrane region" description="Helical" evidence="2">
    <location>
        <begin position="23"/>
        <end position="41"/>
    </location>
</feature>
<dbReference type="Proteomes" id="UP000756346">
    <property type="component" value="Unassembled WGS sequence"/>
</dbReference>
<evidence type="ECO:0000256" key="1">
    <source>
        <dbReference type="SAM" id="MobiDB-lite"/>
    </source>
</evidence>
<dbReference type="InterPro" id="IPR043729">
    <property type="entry name" value="DUF5672"/>
</dbReference>
<accession>A0A9P9BUS9</accession>
<dbReference type="RefSeq" id="XP_046016905.1">
    <property type="nucleotide sequence ID" value="XM_046161750.1"/>
</dbReference>
<evidence type="ECO:0000256" key="2">
    <source>
        <dbReference type="SAM" id="Phobius"/>
    </source>
</evidence>
<reference evidence="4" key="1">
    <citation type="journal article" date="2021" name="Nat. Commun.">
        <title>Genetic determinants of endophytism in the Arabidopsis root mycobiome.</title>
        <authorList>
            <person name="Mesny F."/>
            <person name="Miyauchi S."/>
            <person name="Thiergart T."/>
            <person name="Pickel B."/>
            <person name="Atanasova L."/>
            <person name="Karlsson M."/>
            <person name="Huettel B."/>
            <person name="Barry K.W."/>
            <person name="Haridas S."/>
            <person name="Chen C."/>
            <person name="Bauer D."/>
            <person name="Andreopoulos W."/>
            <person name="Pangilinan J."/>
            <person name="LaButti K."/>
            <person name="Riley R."/>
            <person name="Lipzen A."/>
            <person name="Clum A."/>
            <person name="Drula E."/>
            <person name="Henrissat B."/>
            <person name="Kohler A."/>
            <person name="Grigoriev I.V."/>
            <person name="Martin F.M."/>
            <person name="Hacquard S."/>
        </authorList>
    </citation>
    <scope>NUCLEOTIDE SEQUENCE</scope>
    <source>
        <strain evidence="4">MPI-CAGE-CH-0230</strain>
    </source>
</reference>
<gene>
    <name evidence="4" type="ORF">B0I36DRAFT_403285</name>
</gene>
<dbReference type="AlphaFoldDB" id="A0A9P9BUS9"/>
<comment type="caution">
    <text evidence="4">The sequence shown here is derived from an EMBL/GenBank/DDBJ whole genome shotgun (WGS) entry which is preliminary data.</text>
</comment>